<keyword evidence="3" id="KW-1185">Reference proteome</keyword>
<evidence type="ECO:0000313" key="2">
    <source>
        <dbReference type="EMBL" id="KAF2837751.1"/>
    </source>
</evidence>
<feature type="chain" id="PRO_5040349907" evidence="1">
    <location>
        <begin position="21"/>
        <end position="349"/>
    </location>
</feature>
<accession>A0A9P4S7X1</accession>
<sequence length="349" mass="39959">MRKGLLQNLVLSTGLLSAHTYGYIVDRQTTKQPIPSETEKGISTECKKCPYSLCANKVAYDYEATFNLTCWTEGQSINNDTTWLKTNDGCYVTQWDIVEYPGDFTEDLPYCGRVREQYTRASARTKYKSECQIRPDLSLERPNSFKMYKENVDLTLTCRASDGEEVLGDLVWYKTTANCYVSRTGLQSTRNLDNLEDCGPIPFLEYKMRLPDPEPTTTETSFPTATPEMKRHAMEAVKLSREAIKAHRDWLDRRWLYNTTAGEDYVACRKDMANNSRIVKFYEWAEQIVPQCGTYISNGEHTLENILLLTTDFCYVKDIYTDPGLTESTLRCMSTSNISRGLVVVLTQT</sequence>
<name>A0A9P4S7X1_9PEZI</name>
<feature type="signal peptide" evidence="1">
    <location>
        <begin position="1"/>
        <end position="20"/>
    </location>
</feature>
<dbReference type="EMBL" id="MU006098">
    <property type="protein sequence ID" value="KAF2837751.1"/>
    <property type="molecule type" value="Genomic_DNA"/>
</dbReference>
<protein>
    <submittedName>
        <fullName evidence="2">Uncharacterized protein</fullName>
    </submittedName>
</protein>
<proteinExistence type="predicted"/>
<dbReference type="Proteomes" id="UP000799429">
    <property type="component" value="Unassembled WGS sequence"/>
</dbReference>
<organism evidence="2 3">
    <name type="scientific">Patellaria atrata CBS 101060</name>
    <dbReference type="NCBI Taxonomy" id="1346257"/>
    <lineage>
        <taxon>Eukaryota</taxon>
        <taxon>Fungi</taxon>
        <taxon>Dikarya</taxon>
        <taxon>Ascomycota</taxon>
        <taxon>Pezizomycotina</taxon>
        <taxon>Dothideomycetes</taxon>
        <taxon>Dothideomycetes incertae sedis</taxon>
        <taxon>Patellariales</taxon>
        <taxon>Patellariaceae</taxon>
        <taxon>Patellaria</taxon>
    </lineage>
</organism>
<reference evidence="2" key="1">
    <citation type="journal article" date="2020" name="Stud. Mycol.">
        <title>101 Dothideomycetes genomes: a test case for predicting lifestyles and emergence of pathogens.</title>
        <authorList>
            <person name="Haridas S."/>
            <person name="Albert R."/>
            <person name="Binder M."/>
            <person name="Bloem J."/>
            <person name="Labutti K."/>
            <person name="Salamov A."/>
            <person name="Andreopoulos B."/>
            <person name="Baker S."/>
            <person name="Barry K."/>
            <person name="Bills G."/>
            <person name="Bluhm B."/>
            <person name="Cannon C."/>
            <person name="Castanera R."/>
            <person name="Culley D."/>
            <person name="Daum C."/>
            <person name="Ezra D."/>
            <person name="Gonzalez J."/>
            <person name="Henrissat B."/>
            <person name="Kuo A."/>
            <person name="Liang C."/>
            <person name="Lipzen A."/>
            <person name="Lutzoni F."/>
            <person name="Magnuson J."/>
            <person name="Mondo S."/>
            <person name="Nolan M."/>
            <person name="Ohm R."/>
            <person name="Pangilinan J."/>
            <person name="Park H.-J."/>
            <person name="Ramirez L."/>
            <person name="Alfaro M."/>
            <person name="Sun H."/>
            <person name="Tritt A."/>
            <person name="Yoshinaga Y."/>
            <person name="Zwiers L.-H."/>
            <person name="Turgeon B."/>
            <person name="Goodwin S."/>
            <person name="Spatafora J."/>
            <person name="Crous P."/>
            <person name="Grigoriev I."/>
        </authorList>
    </citation>
    <scope>NUCLEOTIDE SEQUENCE</scope>
    <source>
        <strain evidence="2">CBS 101060</strain>
    </source>
</reference>
<evidence type="ECO:0000313" key="3">
    <source>
        <dbReference type="Proteomes" id="UP000799429"/>
    </source>
</evidence>
<keyword evidence="1" id="KW-0732">Signal</keyword>
<comment type="caution">
    <text evidence="2">The sequence shown here is derived from an EMBL/GenBank/DDBJ whole genome shotgun (WGS) entry which is preliminary data.</text>
</comment>
<evidence type="ECO:0000256" key="1">
    <source>
        <dbReference type="SAM" id="SignalP"/>
    </source>
</evidence>
<gene>
    <name evidence="2" type="ORF">M501DRAFT_138052</name>
</gene>
<dbReference type="AlphaFoldDB" id="A0A9P4S7X1"/>
<dbReference type="OrthoDB" id="5358886at2759"/>